<evidence type="ECO:0000256" key="1">
    <source>
        <dbReference type="PIRNR" id="PIRNR033490"/>
    </source>
</evidence>
<dbReference type="EC" id="3.1.-.-" evidence="1"/>
<dbReference type="GO" id="GO:0004521">
    <property type="term" value="F:RNA endonuclease activity"/>
    <property type="evidence" value="ECO:0007669"/>
    <property type="project" value="TreeGrafter"/>
</dbReference>
<keyword evidence="1" id="KW-0255">Endonuclease</keyword>
<dbReference type="AlphaFoldDB" id="A0A1M4WHH3"/>
<dbReference type="Pfam" id="PF02452">
    <property type="entry name" value="PemK_toxin"/>
    <property type="match status" value="1"/>
</dbReference>
<gene>
    <name evidence="2" type="ORF">SAMN02745148_01209</name>
</gene>
<evidence type="ECO:0000313" key="3">
    <source>
        <dbReference type="Proteomes" id="UP000184346"/>
    </source>
</evidence>
<organism evidence="2 3">
    <name type="scientific">Modicisalibacter ilicicola DSM 19980</name>
    <dbReference type="NCBI Taxonomy" id="1121942"/>
    <lineage>
        <taxon>Bacteria</taxon>
        <taxon>Pseudomonadati</taxon>
        <taxon>Pseudomonadota</taxon>
        <taxon>Gammaproteobacteria</taxon>
        <taxon>Oceanospirillales</taxon>
        <taxon>Halomonadaceae</taxon>
        <taxon>Modicisalibacter</taxon>
    </lineage>
</organism>
<comment type="similarity">
    <text evidence="1">Belongs to the PemK/MazF family.</text>
</comment>
<dbReference type="PANTHER" id="PTHR33988">
    <property type="entry name" value="ENDORIBONUCLEASE MAZF-RELATED"/>
    <property type="match status" value="1"/>
</dbReference>
<dbReference type="RefSeq" id="WP_175546935.1">
    <property type="nucleotide sequence ID" value="NZ_FQUJ01000004.1"/>
</dbReference>
<protein>
    <recommendedName>
        <fullName evidence="1">mRNA interferase</fullName>
        <ecNumber evidence="1">3.1.-.-</ecNumber>
    </recommendedName>
</protein>
<evidence type="ECO:0000313" key="2">
    <source>
        <dbReference type="EMBL" id="SHE80751.1"/>
    </source>
</evidence>
<dbReference type="GO" id="GO:0016787">
    <property type="term" value="F:hydrolase activity"/>
    <property type="evidence" value="ECO:0007669"/>
    <property type="project" value="UniProtKB-KW"/>
</dbReference>
<dbReference type="GO" id="GO:0006402">
    <property type="term" value="P:mRNA catabolic process"/>
    <property type="evidence" value="ECO:0007669"/>
    <property type="project" value="TreeGrafter"/>
</dbReference>
<proteinExistence type="inferred from homology"/>
<keyword evidence="3" id="KW-1185">Reference proteome</keyword>
<dbReference type="Gene3D" id="2.30.30.110">
    <property type="match status" value="1"/>
</dbReference>
<dbReference type="GO" id="GO:0003677">
    <property type="term" value="F:DNA binding"/>
    <property type="evidence" value="ECO:0007669"/>
    <property type="project" value="InterPro"/>
</dbReference>
<dbReference type="EMBL" id="FQUJ01000004">
    <property type="protein sequence ID" value="SHE80751.1"/>
    <property type="molecule type" value="Genomic_DNA"/>
</dbReference>
<dbReference type="Proteomes" id="UP000184346">
    <property type="component" value="Unassembled WGS sequence"/>
</dbReference>
<reference evidence="2 3" key="1">
    <citation type="submission" date="2016-11" db="EMBL/GenBank/DDBJ databases">
        <authorList>
            <person name="Jaros S."/>
            <person name="Januszkiewicz K."/>
            <person name="Wedrychowicz H."/>
        </authorList>
    </citation>
    <scope>NUCLEOTIDE SEQUENCE [LARGE SCALE GENOMIC DNA]</scope>
    <source>
        <strain evidence="2 3">DSM 19980</strain>
    </source>
</reference>
<dbReference type="PIRSF" id="PIRSF033490">
    <property type="entry name" value="MazF"/>
    <property type="match status" value="1"/>
</dbReference>
<name>A0A1M4WHH3_9GAMM</name>
<sequence length="113" mass="12654">MQRGEIWVANLNPNKGKEIGKARPVVILQADELLESALSTLVVVPLTTQYRPTFKTLRIEIAPRDRLLKTCYAMAEHPRTLDRRRLSDGPLALLTDSEMSALEKSLKAVMGLL</sequence>
<keyword evidence="1" id="KW-0540">Nuclease</keyword>
<dbReference type="GO" id="GO:0016075">
    <property type="term" value="P:rRNA catabolic process"/>
    <property type="evidence" value="ECO:0007669"/>
    <property type="project" value="TreeGrafter"/>
</dbReference>
<accession>A0A1M4WHH3</accession>
<dbReference type="InterPro" id="IPR003477">
    <property type="entry name" value="PemK-like"/>
</dbReference>
<dbReference type="InterPro" id="IPR011067">
    <property type="entry name" value="Plasmid_toxin/cell-grow_inhib"/>
</dbReference>
<dbReference type="PANTHER" id="PTHR33988:SF2">
    <property type="entry name" value="ENDORIBONUCLEASE MAZF"/>
    <property type="match status" value="1"/>
</dbReference>
<dbReference type="SUPFAM" id="SSF50118">
    <property type="entry name" value="Cell growth inhibitor/plasmid maintenance toxic component"/>
    <property type="match status" value="1"/>
</dbReference>
<keyword evidence="1" id="KW-0378">Hydrolase</keyword>
<dbReference type="STRING" id="1121942.SAMN02745148_01209"/>
<comment type="function">
    <text evidence="1">Toxic component of a type II toxin-antitoxin (TA) system.</text>
</comment>